<dbReference type="Pfam" id="PF21190">
    <property type="entry name" value="Bbp16"/>
    <property type="match status" value="1"/>
</dbReference>
<gene>
    <name evidence="1" type="ORF">S03H2_17115</name>
</gene>
<dbReference type="Gene3D" id="2.60.120.1110">
    <property type="match status" value="1"/>
</dbReference>
<accession>X1HIT6</accession>
<comment type="caution">
    <text evidence="1">The sequence shown here is derived from an EMBL/GenBank/DDBJ whole genome shotgun (WGS) entry which is preliminary data.</text>
</comment>
<dbReference type="EMBL" id="BARU01008802">
    <property type="protein sequence ID" value="GAH45228.1"/>
    <property type="molecule type" value="Genomic_DNA"/>
</dbReference>
<protein>
    <submittedName>
        <fullName evidence="1">Uncharacterized protein</fullName>
    </submittedName>
</protein>
<dbReference type="AlphaFoldDB" id="X1HIT6"/>
<proteinExistence type="predicted"/>
<evidence type="ECO:0000313" key="1">
    <source>
        <dbReference type="EMBL" id="GAH45228.1"/>
    </source>
</evidence>
<dbReference type="InterPro" id="IPR048922">
    <property type="entry name" value="Bbp16"/>
</dbReference>
<organism evidence="1">
    <name type="scientific">marine sediment metagenome</name>
    <dbReference type="NCBI Taxonomy" id="412755"/>
    <lineage>
        <taxon>unclassified sequences</taxon>
        <taxon>metagenomes</taxon>
        <taxon>ecological metagenomes</taxon>
    </lineage>
</organism>
<reference evidence="1" key="1">
    <citation type="journal article" date="2014" name="Front. Microbiol.">
        <title>High frequency of phylogenetically diverse reductive dehalogenase-homologous genes in deep subseafloor sedimentary metagenomes.</title>
        <authorList>
            <person name="Kawai M."/>
            <person name="Futagami T."/>
            <person name="Toyoda A."/>
            <person name="Takaki Y."/>
            <person name="Nishi S."/>
            <person name="Hori S."/>
            <person name="Arai W."/>
            <person name="Tsubouchi T."/>
            <person name="Morono Y."/>
            <person name="Uchiyama I."/>
            <person name="Ito T."/>
            <person name="Fujiyama A."/>
            <person name="Inagaki F."/>
            <person name="Takami H."/>
        </authorList>
    </citation>
    <scope>NUCLEOTIDE SEQUENCE</scope>
    <source>
        <strain evidence="1">Expedition CK06-06</strain>
    </source>
</reference>
<sequence length="124" mass="13212">MYVDKGLLIDPALDLDGAGTDYYGRNCVDLALAARDVGKGRQMYVVIVVTEAFVSTSTASVITFSLVEDALDGIDGNSIIVLSTEGFTAASLTRGRAAIIIPIPPIAIMRSRPILQAYCVLPEY</sequence>
<name>X1HIT6_9ZZZZ</name>